<dbReference type="Proteomes" id="UP000628854">
    <property type="component" value="Unassembled WGS sequence"/>
</dbReference>
<evidence type="ECO:0000313" key="3">
    <source>
        <dbReference type="EMBL" id="GGB74527.1"/>
    </source>
</evidence>
<feature type="chain" id="PRO_5045631338" description="M23ase beta-sheet core domain-containing protein" evidence="1">
    <location>
        <begin position="25"/>
        <end position="222"/>
    </location>
</feature>
<evidence type="ECO:0000256" key="1">
    <source>
        <dbReference type="SAM" id="SignalP"/>
    </source>
</evidence>
<keyword evidence="4" id="KW-1185">Reference proteome</keyword>
<reference evidence="4" key="1">
    <citation type="journal article" date="2019" name="Int. J. Syst. Evol. Microbiol.">
        <title>The Global Catalogue of Microorganisms (GCM) 10K type strain sequencing project: providing services to taxonomists for standard genome sequencing and annotation.</title>
        <authorList>
            <consortium name="The Broad Institute Genomics Platform"/>
            <consortium name="The Broad Institute Genome Sequencing Center for Infectious Disease"/>
            <person name="Wu L."/>
            <person name="Ma J."/>
        </authorList>
    </citation>
    <scope>NUCLEOTIDE SEQUENCE [LARGE SCALE GENOMIC DNA]</scope>
    <source>
        <strain evidence="4">CGMCC 1.15928</strain>
    </source>
</reference>
<dbReference type="InterPro" id="IPR011055">
    <property type="entry name" value="Dup_hybrid_motif"/>
</dbReference>
<protein>
    <recommendedName>
        <fullName evidence="2">M23ase beta-sheet core domain-containing protein</fullName>
    </recommendedName>
</protein>
<dbReference type="SUPFAM" id="SSF51261">
    <property type="entry name" value="Duplicated hybrid motif"/>
    <property type="match status" value="1"/>
</dbReference>
<keyword evidence="1" id="KW-0732">Signal</keyword>
<dbReference type="InterPro" id="IPR050570">
    <property type="entry name" value="Cell_wall_metabolism_enzyme"/>
</dbReference>
<feature type="domain" description="M23ase beta-sheet core" evidence="2">
    <location>
        <begin position="106"/>
        <end position="195"/>
    </location>
</feature>
<dbReference type="RefSeq" id="WP_084391886.1">
    <property type="nucleotide sequence ID" value="NZ_BMKF01000002.1"/>
</dbReference>
<evidence type="ECO:0000259" key="2">
    <source>
        <dbReference type="Pfam" id="PF01551"/>
    </source>
</evidence>
<dbReference type="EMBL" id="BMKF01000002">
    <property type="protein sequence ID" value="GGB74527.1"/>
    <property type="molecule type" value="Genomic_DNA"/>
</dbReference>
<dbReference type="PANTHER" id="PTHR21666">
    <property type="entry name" value="PEPTIDASE-RELATED"/>
    <property type="match status" value="1"/>
</dbReference>
<proteinExistence type="predicted"/>
<name>A0ABQ1JTN7_9PROT</name>
<accession>A0ABQ1JTN7</accession>
<dbReference type="PANTHER" id="PTHR21666:SF270">
    <property type="entry name" value="MUREIN HYDROLASE ACTIVATOR ENVC"/>
    <property type="match status" value="1"/>
</dbReference>
<evidence type="ECO:0000313" key="4">
    <source>
        <dbReference type="Proteomes" id="UP000628854"/>
    </source>
</evidence>
<sequence length="222" mass="23273">MRNVALAVLLIVLWAAGCATSPQRAPLPPAITTTASVNAEQGPFQPDANLYLCPNSVITNAFEADPNNRILNFNPVIIVDGKVVMTPVPMNNACMTSGFGQRSGRVHKGLDVKASPGSTIYSAAPGIIREADFSTGFGNYVVIDHGQGVFTRYAHMASFASGVYAGKSIGFGQPLGIIGQSGNATGIHLHFEVLTGNYNTSKRSFGLTARDPLSFPPYGGAS</sequence>
<dbReference type="Pfam" id="PF01551">
    <property type="entry name" value="Peptidase_M23"/>
    <property type="match status" value="1"/>
</dbReference>
<comment type="caution">
    <text evidence="3">The sequence shown here is derived from an EMBL/GenBank/DDBJ whole genome shotgun (WGS) entry which is preliminary data.</text>
</comment>
<dbReference type="InterPro" id="IPR016047">
    <property type="entry name" value="M23ase_b-sheet_dom"/>
</dbReference>
<gene>
    <name evidence="3" type="ORF">GCM10011503_24020</name>
</gene>
<dbReference type="Gene3D" id="2.70.70.10">
    <property type="entry name" value="Glucose Permease (Domain IIA)"/>
    <property type="match status" value="1"/>
</dbReference>
<organism evidence="3 4">
    <name type="scientific">Henriciella pelagia</name>
    <dbReference type="NCBI Taxonomy" id="1977912"/>
    <lineage>
        <taxon>Bacteria</taxon>
        <taxon>Pseudomonadati</taxon>
        <taxon>Pseudomonadota</taxon>
        <taxon>Alphaproteobacteria</taxon>
        <taxon>Hyphomonadales</taxon>
        <taxon>Hyphomonadaceae</taxon>
        <taxon>Henriciella</taxon>
    </lineage>
</organism>
<dbReference type="CDD" id="cd12797">
    <property type="entry name" value="M23_peptidase"/>
    <property type="match status" value="1"/>
</dbReference>
<feature type="signal peptide" evidence="1">
    <location>
        <begin position="1"/>
        <end position="24"/>
    </location>
</feature>
<dbReference type="PROSITE" id="PS51257">
    <property type="entry name" value="PROKAR_LIPOPROTEIN"/>
    <property type="match status" value="1"/>
</dbReference>